<feature type="transmembrane region" description="Helical" evidence="7">
    <location>
        <begin position="161"/>
        <end position="179"/>
    </location>
</feature>
<keyword evidence="9" id="KW-1185">Reference proteome</keyword>
<dbReference type="EMBL" id="MSLT01000006">
    <property type="protein sequence ID" value="OUD15766.1"/>
    <property type="molecule type" value="Genomic_DNA"/>
</dbReference>
<comment type="similarity">
    <text evidence="2 7">Belongs to the BI1 family.</text>
</comment>
<feature type="transmembrane region" description="Helical" evidence="7">
    <location>
        <begin position="49"/>
        <end position="68"/>
    </location>
</feature>
<sequence>MEDYADEARPLSQAEANKLIRNTYTLLAMTLAFSAVTAGMALVMEMPRIHWIVTLVGYFGLLFLTQYLRNSVWGLASVFALTGFMGLTLGPIIGMYLSAFSNGHTLVMMAFGSTAAVFLGLSGYALTTRKDFSFLGGFLFVGILVAFLAGIGAIVFQMPGLSLAVSAMFVLLMSGLILYQTSDMVHGRETNYIMATVTLYVSIYNLFLSLLQLFGLMGEE</sequence>
<dbReference type="Pfam" id="PF01027">
    <property type="entry name" value="Bax1-I"/>
    <property type="match status" value="1"/>
</dbReference>
<comment type="caution">
    <text evidence="8">The sequence shown here is derived from an EMBL/GenBank/DDBJ whole genome shotgun (WGS) entry which is preliminary data.</text>
</comment>
<dbReference type="CDD" id="cd10433">
    <property type="entry name" value="YccA_like"/>
    <property type="match status" value="1"/>
</dbReference>
<dbReference type="PANTHER" id="PTHR23291">
    <property type="entry name" value="BAX INHIBITOR-RELATED"/>
    <property type="match status" value="1"/>
</dbReference>
<comment type="subcellular location">
    <subcellularLocation>
        <location evidence="1">Cell membrane</location>
        <topology evidence="1">Multi-pass membrane protein</topology>
    </subcellularLocation>
</comment>
<accession>A0A251XCJ0</accession>
<evidence type="ECO:0000256" key="6">
    <source>
        <dbReference type="ARBA" id="ARBA00023136"/>
    </source>
</evidence>
<keyword evidence="3" id="KW-1003">Cell membrane</keyword>
<evidence type="ECO:0000256" key="7">
    <source>
        <dbReference type="RuleBase" id="RU004379"/>
    </source>
</evidence>
<feature type="transmembrane region" description="Helical" evidence="7">
    <location>
        <begin position="191"/>
        <end position="214"/>
    </location>
</feature>
<evidence type="ECO:0000256" key="1">
    <source>
        <dbReference type="ARBA" id="ARBA00004651"/>
    </source>
</evidence>
<evidence type="ECO:0000256" key="4">
    <source>
        <dbReference type="ARBA" id="ARBA00022692"/>
    </source>
</evidence>
<name>A0A251XCJ0_9GAMM</name>
<feature type="transmembrane region" description="Helical" evidence="7">
    <location>
        <begin position="105"/>
        <end position="127"/>
    </location>
</feature>
<gene>
    <name evidence="8" type="ORF">TPSD3_02700</name>
</gene>
<dbReference type="GO" id="GO:0005886">
    <property type="term" value="C:plasma membrane"/>
    <property type="evidence" value="ECO:0007669"/>
    <property type="project" value="UniProtKB-SubCell"/>
</dbReference>
<dbReference type="AlphaFoldDB" id="A0A251XCJ0"/>
<evidence type="ECO:0000256" key="3">
    <source>
        <dbReference type="ARBA" id="ARBA00022475"/>
    </source>
</evidence>
<feature type="transmembrane region" description="Helical" evidence="7">
    <location>
        <begin position="75"/>
        <end position="99"/>
    </location>
</feature>
<feature type="transmembrane region" description="Helical" evidence="7">
    <location>
        <begin position="24"/>
        <end position="43"/>
    </location>
</feature>
<evidence type="ECO:0000313" key="8">
    <source>
        <dbReference type="EMBL" id="OUD15766.1"/>
    </source>
</evidence>
<organism evidence="8 9">
    <name type="scientific">Thioflexithrix psekupsensis</name>
    <dbReference type="NCBI Taxonomy" id="1570016"/>
    <lineage>
        <taxon>Bacteria</taxon>
        <taxon>Pseudomonadati</taxon>
        <taxon>Pseudomonadota</taxon>
        <taxon>Gammaproteobacteria</taxon>
        <taxon>Thiotrichales</taxon>
        <taxon>Thioflexithrix</taxon>
    </lineage>
</organism>
<dbReference type="InterPro" id="IPR006214">
    <property type="entry name" value="Bax_inhibitor_1-related"/>
</dbReference>
<dbReference type="OrthoDB" id="9813298at2"/>
<dbReference type="RefSeq" id="WP_086487361.1">
    <property type="nucleotide sequence ID" value="NZ_MSLT01000006.1"/>
</dbReference>
<proteinExistence type="inferred from homology"/>
<feature type="transmembrane region" description="Helical" evidence="7">
    <location>
        <begin position="134"/>
        <end position="155"/>
    </location>
</feature>
<dbReference type="PANTHER" id="PTHR23291:SF115">
    <property type="entry name" value="MODULATOR OF FTSH PROTEASE YCCA"/>
    <property type="match status" value="1"/>
</dbReference>
<protein>
    <submittedName>
        <fullName evidence="8">BAX inhibitor protein</fullName>
    </submittedName>
</protein>
<reference evidence="8 9" key="1">
    <citation type="submission" date="2016-12" db="EMBL/GenBank/DDBJ databases">
        <title>Thioflexothrix psekupsii D3 genome sequencing and assembly.</title>
        <authorList>
            <person name="Fomenkov A."/>
            <person name="Vincze T."/>
            <person name="Grabovich M."/>
            <person name="Anton B.P."/>
            <person name="Dubinina G."/>
            <person name="Orlova M."/>
            <person name="Belousova E."/>
            <person name="Roberts R.J."/>
        </authorList>
    </citation>
    <scope>NUCLEOTIDE SEQUENCE [LARGE SCALE GENOMIC DNA]</scope>
    <source>
        <strain evidence="8">D3</strain>
    </source>
</reference>
<dbReference type="Proteomes" id="UP000194798">
    <property type="component" value="Unassembled WGS sequence"/>
</dbReference>
<keyword evidence="5 7" id="KW-1133">Transmembrane helix</keyword>
<evidence type="ECO:0000256" key="2">
    <source>
        <dbReference type="ARBA" id="ARBA00010350"/>
    </source>
</evidence>
<evidence type="ECO:0000313" key="9">
    <source>
        <dbReference type="Proteomes" id="UP000194798"/>
    </source>
</evidence>
<evidence type="ECO:0000256" key="5">
    <source>
        <dbReference type="ARBA" id="ARBA00022989"/>
    </source>
</evidence>
<keyword evidence="4 7" id="KW-0812">Transmembrane</keyword>
<keyword evidence="6 7" id="KW-0472">Membrane</keyword>